<feature type="coiled-coil region" evidence="2">
    <location>
        <begin position="223"/>
        <end position="250"/>
    </location>
</feature>
<dbReference type="Gene3D" id="2.130.10.10">
    <property type="entry name" value="YVTN repeat-like/Quinoprotein amine dehydrogenase"/>
    <property type="match status" value="1"/>
</dbReference>
<keyword evidence="5" id="KW-1185">Reference proteome</keyword>
<feature type="compositionally biased region" description="Polar residues" evidence="3">
    <location>
        <begin position="128"/>
        <end position="145"/>
    </location>
</feature>
<accession>A0ABQ8F228</accession>
<feature type="compositionally biased region" description="Polar residues" evidence="3">
    <location>
        <begin position="357"/>
        <end position="385"/>
    </location>
</feature>
<reference evidence="4 5" key="1">
    <citation type="submission" date="2021-02" db="EMBL/GenBank/DDBJ databases">
        <title>Variation within the Batrachochytrium salamandrivorans European outbreak.</title>
        <authorList>
            <person name="Kelly M."/>
            <person name="Pasmans F."/>
            <person name="Shea T.P."/>
            <person name="Munoz J.F."/>
            <person name="Carranza S."/>
            <person name="Cuomo C.A."/>
            <person name="Martel A."/>
        </authorList>
    </citation>
    <scope>NUCLEOTIDE SEQUENCE [LARGE SCALE GENOMIC DNA]</scope>
    <source>
        <strain evidence="4 5">AMFP18/2</strain>
    </source>
</reference>
<comment type="caution">
    <text evidence="4">The sequence shown here is derived from an EMBL/GenBank/DDBJ whole genome shotgun (WGS) entry which is preliminary data.</text>
</comment>
<feature type="repeat" description="WD" evidence="1">
    <location>
        <begin position="623"/>
        <end position="664"/>
    </location>
</feature>
<dbReference type="PANTHER" id="PTHR47232">
    <property type="entry name" value="TRANSDUCIN FAMILY PROTEIN / WD-40 REPEAT FAMILY PROTEIN"/>
    <property type="match status" value="1"/>
</dbReference>
<evidence type="ECO:0000313" key="5">
    <source>
        <dbReference type="Proteomes" id="UP001648503"/>
    </source>
</evidence>
<dbReference type="InterPro" id="IPR015943">
    <property type="entry name" value="WD40/YVTN_repeat-like_dom_sf"/>
</dbReference>
<dbReference type="InterPro" id="IPR036322">
    <property type="entry name" value="WD40_repeat_dom_sf"/>
</dbReference>
<feature type="compositionally biased region" description="Polar residues" evidence="3">
    <location>
        <begin position="20"/>
        <end position="30"/>
    </location>
</feature>
<dbReference type="EMBL" id="JAFCIX010000424">
    <property type="protein sequence ID" value="KAH6590721.1"/>
    <property type="molecule type" value="Genomic_DNA"/>
</dbReference>
<feature type="compositionally biased region" description="Polar residues" evidence="3">
    <location>
        <begin position="172"/>
        <end position="190"/>
    </location>
</feature>
<feature type="region of interest" description="Disordered" evidence="3">
    <location>
        <begin position="1"/>
        <end position="108"/>
    </location>
</feature>
<protein>
    <submittedName>
        <fullName evidence="4">Uncharacterized protein</fullName>
    </submittedName>
</protein>
<keyword evidence="1" id="KW-0853">WD repeat</keyword>
<dbReference type="Proteomes" id="UP001648503">
    <property type="component" value="Unassembled WGS sequence"/>
</dbReference>
<feature type="compositionally biased region" description="Polar residues" evidence="3">
    <location>
        <begin position="45"/>
        <end position="67"/>
    </location>
</feature>
<keyword evidence="2" id="KW-0175">Coiled coil</keyword>
<evidence type="ECO:0000256" key="2">
    <source>
        <dbReference type="SAM" id="Coils"/>
    </source>
</evidence>
<evidence type="ECO:0000256" key="1">
    <source>
        <dbReference type="PROSITE-ProRule" id="PRU00221"/>
    </source>
</evidence>
<proteinExistence type="predicted"/>
<evidence type="ECO:0000313" key="4">
    <source>
        <dbReference type="EMBL" id="KAH6590721.1"/>
    </source>
</evidence>
<feature type="compositionally biased region" description="Low complexity" evidence="3">
    <location>
        <begin position="391"/>
        <end position="401"/>
    </location>
</feature>
<dbReference type="SUPFAM" id="SSF50978">
    <property type="entry name" value="WD40 repeat-like"/>
    <property type="match status" value="1"/>
</dbReference>
<feature type="compositionally biased region" description="Basic and acidic residues" evidence="3">
    <location>
        <begin position="1"/>
        <end position="17"/>
    </location>
</feature>
<dbReference type="PROSITE" id="PS50082">
    <property type="entry name" value="WD_REPEATS_2"/>
    <property type="match status" value="1"/>
</dbReference>
<organism evidence="4 5">
    <name type="scientific">Batrachochytrium salamandrivorans</name>
    <dbReference type="NCBI Taxonomy" id="1357716"/>
    <lineage>
        <taxon>Eukaryota</taxon>
        <taxon>Fungi</taxon>
        <taxon>Fungi incertae sedis</taxon>
        <taxon>Chytridiomycota</taxon>
        <taxon>Chytridiomycota incertae sedis</taxon>
        <taxon>Chytridiomycetes</taxon>
        <taxon>Rhizophydiales</taxon>
        <taxon>Rhizophydiales incertae sedis</taxon>
        <taxon>Batrachochytrium</taxon>
    </lineage>
</organism>
<name>A0ABQ8F228_9FUNG</name>
<sequence>MRRPRKSESARYDEAGHNHSPASTVFSSSMLRAASNGDPMHIPENRSTNAGHHDNQNSSADRSSVSMTGRPESNYGVVRPASFRPKSPGLFPTEDSYVQQSHHQHESPLDYRKRARFQEQHDTARVGGQSNIGMSYNPNHMSPSHEQAHLSVASSSTAAQQPSSSTHPQGLHDSSQYTHPPTQMHSSHTSKGAKRLHHINGNISSDSDDDISECSMGELHAFLKKENYRLSNLTEKIRRVSRKITRLSHLIEERSQSIPLSAPHITDLTHTHSSSSLASRESSPVQVPILPRVLTPAPVPVSIPQHPTNIKSNRTNTIHLERQANAQYSSERSREVEEVIINSSDTSSRPYAMVRNASDSHSSVERTSSMQGNLPTRFSSVNSASPLGYEPIPSHSISSPRRISRPDADVIEIRPPTNRASNSSAPNSGPWLIKTRPKIESMYGIIPQTLGKFERKPRTLLLPPDTSGALSEIAVTSSLSGSLQWWNLKTRRTLNIVDEGIMRNGWTEDMCWIGPNILAIAAGPPPQSSRHDGRVQHQVALMYNCHITKRSMYELGTLDFRLEHLKEMPHDRNISAISPMTPINTKTRWLTASSDKRLFLWSFENQFHSKHHHYNPISHRCLHEIHTSTIHSVYHNPFSEIVYSGGADSRLVGWSLESGENTLSSTRQFAAIRDVIGIPNQPNMLLVGFMDKSSHMKALDLRTNEYVLNLSIPDDVGKTLSVQVDAMGNEREKLSQTKYMHASVHPSGYTVSLGHSSSSDLNIWDLRYVEVNSPTQTFNLHSNRVLYAKFFEGFGRSSLVSISTDNTFMVSDYKR</sequence>
<dbReference type="SMART" id="SM00320">
    <property type="entry name" value="WD40"/>
    <property type="match status" value="3"/>
</dbReference>
<feature type="region of interest" description="Disordered" evidence="3">
    <location>
        <begin position="121"/>
        <end position="194"/>
    </location>
</feature>
<feature type="compositionally biased region" description="Low complexity" evidence="3">
    <location>
        <begin position="151"/>
        <end position="166"/>
    </location>
</feature>
<evidence type="ECO:0000256" key="3">
    <source>
        <dbReference type="SAM" id="MobiDB-lite"/>
    </source>
</evidence>
<dbReference type="PANTHER" id="PTHR47232:SF1">
    <property type="entry name" value="TRANSDUCIN FAMILY PROTEIN _ WD-40 REPEAT FAMILY PROTEIN"/>
    <property type="match status" value="1"/>
</dbReference>
<gene>
    <name evidence="4" type="ORF">BASA50_009184</name>
</gene>
<dbReference type="InterPro" id="IPR001680">
    <property type="entry name" value="WD40_rpt"/>
</dbReference>
<feature type="region of interest" description="Disordered" evidence="3">
    <location>
        <begin position="356"/>
        <end position="405"/>
    </location>
</feature>